<evidence type="ECO:0000313" key="1">
    <source>
        <dbReference type="EMBL" id="EJW96579.1"/>
    </source>
</evidence>
<comment type="caution">
    <text evidence="1">The sequence shown here is derived from an EMBL/GenBank/DDBJ whole genome shotgun (WGS) entry which is preliminary data.</text>
</comment>
<gene>
    <name evidence="1" type="ORF">EVA_15315</name>
</gene>
<sequence length="46" mass="4879">MNINTAGVISMKTPTTRSITFISVSITIGLSLTLKSIELTVCGMFS</sequence>
<name>J9GB05_9ZZZZ</name>
<organism evidence="1">
    <name type="scientific">gut metagenome</name>
    <dbReference type="NCBI Taxonomy" id="749906"/>
    <lineage>
        <taxon>unclassified sequences</taxon>
        <taxon>metagenomes</taxon>
        <taxon>organismal metagenomes</taxon>
    </lineage>
</organism>
<reference evidence="1" key="1">
    <citation type="journal article" date="2012" name="PLoS ONE">
        <title>Gene sets for utilization of primary and secondary nutrition supplies in the distal gut of endangered iberian lynx.</title>
        <authorList>
            <person name="Alcaide M."/>
            <person name="Messina E."/>
            <person name="Richter M."/>
            <person name="Bargiela R."/>
            <person name="Peplies J."/>
            <person name="Huws S.A."/>
            <person name="Newbold C.J."/>
            <person name="Golyshin P.N."/>
            <person name="Simon M.A."/>
            <person name="Lopez G."/>
            <person name="Yakimov M.M."/>
            <person name="Ferrer M."/>
        </authorList>
    </citation>
    <scope>NUCLEOTIDE SEQUENCE</scope>
</reference>
<proteinExistence type="predicted"/>
<dbReference type="AlphaFoldDB" id="J9GB05"/>
<protein>
    <submittedName>
        <fullName evidence="1">Uncharacterized protein</fullName>
    </submittedName>
</protein>
<dbReference type="EMBL" id="AMCI01005208">
    <property type="protein sequence ID" value="EJW96579.1"/>
    <property type="molecule type" value="Genomic_DNA"/>
</dbReference>
<accession>J9GB05</accession>